<dbReference type="Pfam" id="PF01266">
    <property type="entry name" value="DAO"/>
    <property type="match status" value="1"/>
</dbReference>
<feature type="non-terminal residue" evidence="2">
    <location>
        <position position="128"/>
    </location>
</feature>
<dbReference type="InterPro" id="IPR036188">
    <property type="entry name" value="FAD/NAD-bd_sf"/>
</dbReference>
<name>A0A381TUP3_9ZZZZ</name>
<gene>
    <name evidence="2" type="ORF">METZ01_LOCUS70657</name>
</gene>
<dbReference type="EMBL" id="UINC01004917">
    <property type="protein sequence ID" value="SVA17803.1"/>
    <property type="molecule type" value="Genomic_DNA"/>
</dbReference>
<dbReference type="AlphaFoldDB" id="A0A381TUP3"/>
<dbReference type="SUPFAM" id="SSF51905">
    <property type="entry name" value="FAD/NAD(P)-binding domain"/>
    <property type="match status" value="1"/>
</dbReference>
<evidence type="ECO:0000259" key="1">
    <source>
        <dbReference type="Pfam" id="PF01266"/>
    </source>
</evidence>
<dbReference type="Gene3D" id="3.50.50.60">
    <property type="entry name" value="FAD/NAD(P)-binding domain"/>
    <property type="match status" value="1"/>
</dbReference>
<evidence type="ECO:0000313" key="2">
    <source>
        <dbReference type="EMBL" id="SVA17803.1"/>
    </source>
</evidence>
<reference evidence="2" key="1">
    <citation type="submission" date="2018-05" db="EMBL/GenBank/DDBJ databases">
        <authorList>
            <person name="Lanie J.A."/>
            <person name="Ng W.-L."/>
            <person name="Kazmierczak K.M."/>
            <person name="Andrzejewski T.M."/>
            <person name="Davidsen T.M."/>
            <person name="Wayne K.J."/>
            <person name="Tettelin H."/>
            <person name="Glass J.I."/>
            <person name="Rusch D."/>
            <person name="Podicherti R."/>
            <person name="Tsui H.-C.T."/>
            <person name="Winkler M.E."/>
        </authorList>
    </citation>
    <scope>NUCLEOTIDE SEQUENCE</scope>
</reference>
<protein>
    <recommendedName>
        <fullName evidence="1">FAD dependent oxidoreductase domain-containing protein</fullName>
    </recommendedName>
</protein>
<accession>A0A381TUP3</accession>
<feature type="domain" description="FAD dependent oxidoreductase" evidence="1">
    <location>
        <begin position="36"/>
        <end position="128"/>
    </location>
</feature>
<proteinExistence type="predicted"/>
<organism evidence="2">
    <name type="scientific">marine metagenome</name>
    <dbReference type="NCBI Taxonomy" id="408172"/>
    <lineage>
        <taxon>unclassified sequences</taxon>
        <taxon>metagenomes</taxon>
        <taxon>ecological metagenomes</taxon>
    </lineage>
</organism>
<dbReference type="InterPro" id="IPR006076">
    <property type="entry name" value="FAD-dep_OxRdtase"/>
</dbReference>
<sequence length="128" mass="14290">MTDPVLAENYKNTPYWWERTPRPVIKDIELPKETEVAVIGSGFTGLCTAIQTSRNGLDTVVLDAQDAGWGGSSRNGGQVSTSLKPSFQELARKYGEEPARKLLKEGINALEWIGDFIQEEKIDCDFKR</sequence>